<reference evidence="3 4" key="1">
    <citation type="journal article" date="2016" name="Int. J. Syst. Evol. Microbiol.">
        <title>Ensifer glycinis sp. nov., an novel rhizobial species associated with Glycine spp.</title>
        <authorList>
            <person name="Yan H."/>
            <person name="Yan J."/>
            <person name="Sui X.H."/>
            <person name="Wang E.T."/>
            <person name="Chen W.X."/>
            <person name="Zhang X.X."/>
            <person name="Chen W.F."/>
        </authorList>
    </citation>
    <scope>NUCLEOTIDE SEQUENCE [LARGE SCALE GENOMIC DNA]</scope>
    <source>
        <strain evidence="3 4">CCBAU 23380</strain>
    </source>
</reference>
<comment type="similarity">
    <text evidence="1">Belongs to the GSP E family.</text>
</comment>
<dbReference type="STRING" id="1472378.AU381_12920"/>
<dbReference type="OrthoDB" id="9810761at2"/>
<dbReference type="PANTHER" id="PTHR30486">
    <property type="entry name" value="TWITCHING MOTILITY PROTEIN PILT"/>
    <property type="match status" value="1"/>
</dbReference>
<dbReference type="GO" id="GO:0016887">
    <property type="term" value="F:ATP hydrolysis activity"/>
    <property type="evidence" value="ECO:0007669"/>
    <property type="project" value="InterPro"/>
</dbReference>
<dbReference type="InterPro" id="IPR050921">
    <property type="entry name" value="T4SS_GSP_E_ATPase"/>
</dbReference>
<gene>
    <name evidence="3" type="ORF">AU381_12920</name>
</gene>
<dbReference type="Gene3D" id="3.30.450.380">
    <property type="match status" value="1"/>
</dbReference>
<dbReference type="PANTHER" id="PTHR30486:SF15">
    <property type="entry name" value="TYPE II_IV SECRETION SYSTEM ATPASE"/>
    <property type="match status" value="1"/>
</dbReference>
<dbReference type="CDD" id="cd01130">
    <property type="entry name" value="VirB11-like_ATPase"/>
    <property type="match status" value="1"/>
</dbReference>
<dbReference type="Pfam" id="PF00437">
    <property type="entry name" value="T2SSE"/>
    <property type="match status" value="1"/>
</dbReference>
<dbReference type="AlphaFoldDB" id="A0A178XR72"/>
<dbReference type="SUPFAM" id="SSF52540">
    <property type="entry name" value="P-loop containing nucleoside triphosphate hydrolases"/>
    <property type="match status" value="1"/>
</dbReference>
<dbReference type="InterPro" id="IPR001482">
    <property type="entry name" value="T2SS/T4SS_dom"/>
</dbReference>
<accession>A0A178XR72</accession>
<dbReference type="InterPro" id="IPR027417">
    <property type="entry name" value="P-loop_NTPase"/>
</dbReference>
<evidence type="ECO:0000313" key="3">
    <source>
        <dbReference type="EMBL" id="OAP37684.1"/>
    </source>
</evidence>
<dbReference type="EMBL" id="LPUX01000062">
    <property type="protein sequence ID" value="OAP37684.1"/>
    <property type="molecule type" value="Genomic_DNA"/>
</dbReference>
<dbReference type="RefSeq" id="WP_064243225.1">
    <property type="nucleotide sequence ID" value="NZ_LPUX01000062.1"/>
</dbReference>
<dbReference type="Proteomes" id="UP000094025">
    <property type="component" value="Unassembled WGS sequence"/>
</dbReference>
<organism evidence="3 4">
    <name type="scientific">Sinorhizobium glycinis</name>
    <dbReference type="NCBI Taxonomy" id="1472378"/>
    <lineage>
        <taxon>Bacteria</taxon>
        <taxon>Pseudomonadati</taxon>
        <taxon>Pseudomonadota</taxon>
        <taxon>Alphaproteobacteria</taxon>
        <taxon>Hyphomicrobiales</taxon>
        <taxon>Rhizobiaceae</taxon>
        <taxon>Sinorhizobium/Ensifer group</taxon>
        <taxon>Sinorhizobium</taxon>
    </lineage>
</organism>
<evidence type="ECO:0000313" key="4">
    <source>
        <dbReference type="Proteomes" id="UP000094025"/>
    </source>
</evidence>
<evidence type="ECO:0000259" key="2">
    <source>
        <dbReference type="Pfam" id="PF00437"/>
    </source>
</evidence>
<protein>
    <submittedName>
        <fullName evidence="3">Type II secretion system protein E</fullName>
    </submittedName>
</protein>
<dbReference type="Gene3D" id="3.40.50.300">
    <property type="entry name" value="P-loop containing nucleotide triphosphate hydrolases"/>
    <property type="match status" value="1"/>
</dbReference>
<name>A0A178XR72_9HYPH</name>
<sequence length="486" mass="53332">MANGFIGRFYKQPPQESAGLRQIAEVAEIAANGAAAVAAMPKEVVAEAAVEEQAPLGLDMVSERVNLHRHLLDQINLGILDTLDNEEIAAEIRPLVKEYIRRNNSPLNAKEITDLVRDITDEMLGLGPIEPLLADESVADILINGHKSVYVERRGQLESTAVRFKDEDHLLRVINKIVSAVGRRVDESTPMVDARLKDGSRVNVAIRPISVDGPLVSIRKFTRKPLTLERLVEYGAMADAMRILLSAAVKGRVSMIISGGTGSGKTTLLNALSSQISEKERLITIEDAAELQLQQPHVGRMETRPPTLDGRNEIRQRELLKNALRMRPDRIIVGEVRGEEAFDMLQAMNTGHEGSMTTIHANTPRDAVSRLEQMIGMAGMPMSQLSVRSQIASAITLIVQAQRLSDGSRKVVSVSEITGMEGEVVQMQEIMRFKKTGTDENGRIQGEFRATGLRPRFVEEFAELGIIIPAAIFEPGKPLQTGPGRS</sequence>
<proteinExistence type="inferred from homology"/>
<feature type="domain" description="Bacterial type II secretion system protein E" evidence="2">
    <location>
        <begin position="125"/>
        <end position="406"/>
    </location>
</feature>
<keyword evidence="4" id="KW-1185">Reference proteome</keyword>
<evidence type="ECO:0000256" key="1">
    <source>
        <dbReference type="ARBA" id="ARBA00006611"/>
    </source>
</evidence>
<comment type="caution">
    <text evidence="3">The sequence shown here is derived from an EMBL/GenBank/DDBJ whole genome shotgun (WGS) entry which is preliminary data.</text>
</comment>